<dbReference type="RefSeq" id="XP_024356185.1">
    <property type="nucleotide sequence ID" value="XM_024489507.1"/>
</dbReference>
<organism evidence="2 3">
    <name type="scientific">Echinococcus granulosus</name>
    <name type="common">Hydatid tapeworm</name>
    <dbReference type="NCBI Taxonomy" id="6210"/>
    <lineage>
        <taxon>Eukaryota</taxon>
        <taxon>Metazoa</taxon>
        <taxon>Spiralia</taxon>
        <taxon>Lophotrochozoa</taxon>
        <taxon>Platyhelminthes</taxon>
        <taxon>Cestoda</taxon>
        <taxon>Eucestoda</taxon>
        <taxon>Cyclophyllidea</taxon>
        <taxon>Taeniidae</taxon>
        <taxon>Echinococcus</taxon>
        <taxon>Echinococcus granulosus group</taxon>
    </lineage>
</organism>
<sequence>MNFEDRLRTAKFNLHLYPLCQGVPLVLHALPYDLFLAAVNAGITHDTDIDQCCNTVAQLVIDQEEQTIARDFFLRFQKADEDDEKYAKNLQLLTERTFCGCPPNKVSNWVTVQFRHKVRPPALSEKLCDAKTNSLGQLVKLATTNVGRGTTVPGATSCELPSKFPNGCPPSLVRA</sequence>
<keyword evidence="3" id="KW-1185">Reference proteome</keyword>
<dbReference type="InterPro" id="IPR043784">
    <property type="entry name" value="DUF5726"/>
</dbReference>
<dbReference type="EMBL" id="APAU02000001">
    <property type="protein sequence ID" value="EUB64989.1"/>
    <property type="molecule type" value="Genomic_DNA"/>
</dbReference>
<feature type="domain" description="DUF5726" evidence="1">
    <location>
        <begin position="1"/>
        <end position="90"/>
    </location>
</feature>
<protein>
    <recommendedName>
        <fullName evidence="1">DUF5726 domain-containing protein</fullName>
    </recommendedName>
</protein>
<dbReference type="KEGG" id="egl:EGR_00258"/>
<reference evidence="2 3" key="1">
    <citation type="journal article" date="2013" name="Nat. Genet.">
        <title>The genome of the hydatid tapeworm Echinococcus granulosus.</title>
        <authorList>
            <person name="Zheng H."/>
            <person name="Zhang W."/>
            <person name="Zhang L."/>
            <person name="Zhang Z."/>
            <person name="Li J."/>
            <person name="Lu G."/>
            <person name="Zhu Y."/>
            <person name="Wang Y."/>
            <person name="Huang Y."/>
            <person name="Liu J."/>
            <person name="Kang H."/>
            <person name="Chen J."/>
            <person name="Wang L."/>
            <person name="Chen A."/>
            <person name="Yu S."/>
            <person name="Gao Z."/>
            <person name="Jin L."/>
            <person name="Gu W."/>
            <person name="Wang Z."/>
            <person name="Zhao L."/>
            <person name="Shi B."/>
            <person name="Wen H."/>
            <person name="Lin R."/>
            <person name="Jones M.K."/>
            <person name="Brejova B."/>
            <person name="Vinar T."/>
            <person name="Zhao G."/>
            <person name="McManus D.P."/>
            <person name="Chen Z."/>
            <person name="Zhou Y."/>
            <person name="Wang S."/>
        </authorList>
    </citation>
    <scope>NUCLEOTIDE SEQUENCE [LARGE SCALE GENOMIC DNA]</scope>
</reference>
<dbReference type="CTD" id="36335973"/>
<dbReference type="Pfam" id="PF18996">
    <property type="entry name" value="DUF5726"/>
    <property type="match status" value="1"/>
</dbReference>
<proteinExistence type="predicted"/>
<dbReference type="OrthoDB" id="10320719at2759"/>
<evidence type="ECO:0000259" key="1">
    <source>
        <dbReference type="Pfam" id="PF18996"/>
    </source>
</evidence>
<dbReference type="AlphaFoldDB" id="W6VDY5"/>
<name>W6VDY5_ECHGR</name>
<evidence type="ECO:0000313" key="3">
    <source>
        <dbReference type="Proteomes" id="UP000019149"/>
    </source>
</evidence>
<dbReference type="OMA" id="HLYPLCQ"/>
<dbReference type="GeneID" id="36335973"/>
<dbReference type="Proteomes" id="UP000019149">
    <property type="component" value="Unassembled WGS sequence"/>
</dbReference>
<accession>W6VDY5</accession>
<gene>
    <name evidence="2" type="ORF">EGR_00258</name>
</gene>
<comment type="caution">
    <text evidence="2">The sequence shown here is derived from an EMBL/GenBank/DDBJ whole genome shotgun (WGS) entry which is preliminary data.</text>
</comment>
<evidence type="ECO:0000313" key="2">
    <source>
        <dbReference type="EMBL" id="EUB64989.1"/>
    </source>
</evidence>